<reference evidence="3 4" key="1">
    <citation type="journal article" date="2014" name="Appl. Environ. Microbiol.">
        <title>Insights into the Microbial Degradation of Rubber and Gutta-Percha by Analysis of the Complete Genome of Nocardia nova SH22a.</title>
        <authorList>
            <person name="Luo Q."/>
            <person name="Hiessl S."/>
            <person name="Poehlein A."/>
            <person name="Daniel R."/>
            <person name="Steinbuchel A."/>
        </authorList>
    </citation>
    <scope>NUCLEOTIDE SEQUENCE [LARGE SCALE GENOMIC DNA]</scope>
    <source>
        <strain evidence="3">SH22a</strain>
    </source>
</reference>
<dbReference type="KEGG" id="nno:NONO_c67300"/>
<dbReference type="PANTHER" id="PTHR30204">
    <property type="entry name" value="REDOX-CYCLING DRUG-SENSING TRANSCRIPTIONAL ACTIVATOR SOXR"/>
    <property type="match status" value="1"/>
</dbReference>
<accession>W5TQH1</accession>
<dbReference type="InterPro" id="IPR047057">
    <property type="entry name" value="MerR_fam"/>
</dbReference>
<dbReference type="CDD" id="cd00592">
    <property type="entry name" value="HTH_MerR-like"/>
    <property type="match status" value="1"/>
</dbReference>
<dbReference type="eggNOG" id="COG0789">
    <property type="taxonomic scope" value="Bacteria"/>
</dbReference>
<dbReference type="Gene3D" id="1.10.1660.10">
    <property type="match status" value="1"/>
</dbReference>
<keyword evidence="4" id="KW-1185">Reference proteome</keyword>
<dbReference type="EMBL" id="CP006850">
    <property type="protein sequence ID" value="AHH21497.1"/>
    <property type="molecule type" value="Genomic_DNA"/>
</dbReference>
<name>W5TQH1_9NOCA</name>
<dbReference type="SUPFAM" id="SSF46955">
    <property type="entry name" value="Putative DNA-binding domain"/>
    <property type="match status" value="1"/>
</dbReference>
<dbReference type="Proteomes" id="UP000019150">
    <property type="component" value="Chromosome"/>
</dbReference>
<dbReference type="AlphaFoldDB" id="W5TQH1"/>
<gene>
    <name evidence="3" type="ORF">NONO_c67300</name>
</gene>
<dbReference type="InterPro" id="IPR000551">
    <property type="entry name" value="MerR-type_HTH_dom"/>
</dbReference>
<dbReference type="STRING" id="1415166.NONO_c67300"/>
<evidence type="ECO:0000259" key="2">
    <source>
        <dbReference type="PROSITE" id="PS50937"/>
    </source>
</evidence>
<protein>
    <submittedName>
        <fullName evidence="3">Putative transcriptional regulator, MerR family</fullName>
    </submittedName>
</protein>
<dbReference type="SMART" id="SM00422">
    <property type="entry name" value="HTH_MERR"/>
    <property type="match status" value="1"/>
</dbReference>
<dbReference type="PANTHER" id="PTHR30204:SF93">
    <property type="entry name" value="HTH MERR-TYPE DOMAIN-CONTAINING PROTEIN"/>
    <property type="match status" value="1"/>
</dbReference>
<dbReference type="PATRIC" id="fig|1415166.3.peg.6912"/>
<dbReference type="PRINTS" id="PR00040">
    <property type="entry name" value="HTHMERR"/>
</dbReference>
<sequence length="142" mass="15731">MVRLNVGMRSTPEDAESGIGAVARRFGLAEHVLRHWESEGLLEPARDTAGRRRYRTADLVRVAMILRAKQAGLGLEAIREMFEAPVHRREILRRQRAALTATIAAAQSALTLVDCALDCEHDDFTRCPHFHAAVAEHLGGEP</sequence>
<keyword evidence="1" id="KW-0238">DNA-binding</keyword>
<dbReference type="GO" id="GO:0003700">
    <property type="term" value="F:DNA-binding transcription factor activity"/>
    <property type="evidence" value="ECO:0007669"/>
    <property type="project" value="InterPro"/>
</dbReference>
<proteinExistence type="predicted"/>
<dbReference type="Pfam" id="PF13411">
    <property type="entry name" value="MerR_1"/>
    <property type="match status" value="1"/>
</dbReference>
<dbReference type="GO" id="GO:0003677">
    <property type="term" value="F:DNA binding"/>
    <property type="evidence" value="ECO:0007669"/>
    <property type="project" value="UniProtKB-KW"/>
</dbReference>
<evidence type="ECO:0000313" key="4">
    <source>
        <dbReference type="Proteomes" id="UP000019150"/>
    </source>
</evidence>
<dbReference type="PROSITE" id="PS50937">
    <property type="entry name" value="HTH_MERR_2"/>
    <property type="match status" value="1"/>
</dbReference>
<organism evidence="3 4">
    <name type="scientific">Nocardia nova SH22a</name>
    <dbReference type="NCBI Taxonomy" id="1415166"/>
    <lineage>
        <taxon>Bacteria</taxon>
        <taxon>Bacillati</taxon>
        <taxon>Actinomycetota</taxon>
        <taxon>Actinomycetes</taxon>
        <taxon>Mycobacteriales</taxon>
        <taxon>Nocardiaceae</taxon>
        <taxon>Nocardia</taxon>
    </lineage>
</organism>
<dbReference type="HOGENOM" id="CLU_060077_5_2_11"/>
<feature type="domain" description="HTH merR-type" evidence="2">
    <location>
        <begin position="19"/>
        <end position="84"/>
    </location>
</feature>
<dbReference type="InterPro" id="IPR009061">
    <property type="entry name" value="DNA-bd_dom_put_sf"/>
</dbReference>
<evidence type="ECO:0000313" key="3">
    <source>
        <dbReference type="EMBL" id="AHH21497.1"/>
    </source>
</evidence>
<evidence type="ECO:0000256" key="1">
    <source>
        <dbReference type="ARBA" id="ARBA00023125"/>
    </source>
</evidence>